<proteinExistence type="predicted"/>
<dbReference type="Proteomes" id="UP000033035">
    <property type="component" value="Unassembled WGS sequence"/>
</dbReference>
<gene>
    <name evidence="2" type="ORF">HMPREF1536_03168</name>
</gene>
<reference evidence="2 3" key="1">
    <citation type="submission" date="2013-04" db="EMBL/GenBank/DDBJ databases">
        <title>The Genome Sequence of Parabacteroides gordonii DSM 23371.</title>
        <authorList>
            <consortium name="The Broad Institute Genomics Platform"/>
            <person name="Earl A."/>
            <person name="Ward D."/>
            <person name="Feldgarden M."/>
            <person name="Gevers D."/>
            <person name="Martens E."/>
            <person name="Sakamoto M."/>
            <person name="Benno Y."/>
            <person name="Suzuki N."/>
            <person name="Matsunaga N."/>
            <person name="Koshihara K."/>
            <person name="Seki M."/>
            <person name="Komiya H."/>
            <person name="Walker B."/>
            <person name="Young S."/>
            <person name="Zeng Q."/>
            <person name="Gargeya S."/>
            <person name="Fitzgerald M."/>
            <person name="Haas B."/>
            <person name="Abouelleil A."/>
            <person name="Allen A.W."/>
            <person name="Alvarado L."/>
            <person name="Arachchi H.M."/>
            <person name="Berlin A.M."/>
            <person name="Chapman S.B."/>
            <person name="Gainer-Dewar J."/>
            <person name="Goldberg J."/>
            <person name="Griggs A."/>
            <person name="Gujja S."/>
            <person name="Hansen M."/>
            <person name="Howarth C."/>
            <person name="Imamovic A."/>
            <person name="Ireland A."/>
            <person name="Larimer J."/>
            <person name="McCowan C."/>
            <person name="Murphy C."/>
            <person name="Pearson M."/>
            <person name="Poon T.W."/>
            <person name="Priest M."/>
            <person name="Roberts A."/>
            <person name="Saif S."/>
            <person name="Shea T."/>
            <person name="Sisk P."/>
            <person name="Sykes S."/>
            <person name="Wortman J."/>
            <person name="Nusbaum C."/>
            <person name="Birren B."/>
        </authorList>
    </citation>
    <scope>NUCLEOTIDE SEQUENCE [LARGE SCALE GENOMIC DNA]</scope>
    <source>
        <strain evidence="2 3">MS-1</strain>
    </source>
</reference>
<evidence type="ECO:0000259" key="1">
    <source>
        <dbReference type="Pfam" id="PF00027"/>
    </source>
</evidence>
<organism evidence="2 3">
    <name type="scientific">Parabacteroides gordonii MS-1 = DSM 23371</name>
    <dbReference type="NCBI Taxonomy" id="1203610"/>
    <lineage>
        <taxon>Bacteria</taxon>
        <taxon>Pseudomonadati</taxon>
        <taxon>Bacteroidota</taxon>
        <taxon>Bacteroidia</taxon>
        <taxon>Bacteroidales</taxon>
        <taxon>Tannerellaceae</taxon>
        <taxon>Parabacteroides</taxon>
    </lineage>
</organism>
<dbReference type="InterPro" id="IPR014710">
    <property type="entry name" value="RmlC-like_jellyroll"/>
</dbReference>
<dbReference type="InterPro" id="IPR018490">
    <property type="entry name" value="cNMP-bd_dom_sf"/>
</dbReference>
<dbReference type="CDD" id="cd00038">
    <property type="entry name" value="CAP_ED"/>
    <property type="match status" value="1"/>
</dbReference>
<feature type="domain" description="Cyclic nucleotide-binding" evidence="1">
    <location>
        <begin position="30"/>
        <end position="118"/>
    </location>
</feature>
<name>A0A0F5JCV8_9BACT</name>
<comment type="caution">
    <text evidence="2">The sequence shown here is derived from an EMBL/GenBank/DDBJ whole genome shotgun (WGS) entry which is preliminary data.</text>
</comment>
<dbReference type="Pfam" id="PF00027">
    <property type="entry name" value="cNMP_binding"/>
    <property type="match status" value="1"/>
</dbReference>
<dbReference type="AlphaFoldDB" id="A0A0F5JCV8"/>
<dbReference type="PATRIC" id="fig|1203610.3.peg.3235"/>
<sequence length="187" mass="21610">MDRIISSIKQTFNVSENAIEKLTSCLHPINISKKTILIAPDKKDTNVYFIEKGIARAYNLVEGKEVTSWFSKEGDLIYSTNSFYGKTPGYENEAVQVLENSLFYYIPIAKLENLCSSDADIANWLRILHQKAFVEMERRLIYRLYMSAEERYKDFVEKNPDLIQRVNLGYIASYLGMSHVTLCALRK</sequence>
<dbReference type="Gene3D" id="2.60.120.10">
    <property type="entry name" value="Jelly Rolls"/>
    <property type="match status" value="1"/>
</dbReference>
<dbReference type="EMBL" id="AQHW01000015">
    <property type="protein sequence ID" value="KKB55696.1"/>
    <property type="molecule type" value="Genomic_DNA"/>
</dbReference>
<protein>
    <recommendedName>
        <fullName evidence="1">Cyclic nucleotide-binding domain-containing protein</fullName>
    </recommendedName>
</protein>
<dbReference type="RefSeq" id="WP_028726155.1">
    <property type="nucleotide sequence ID" value="NZ_AUAE01000008.1"/>
</dbReference>
<evidence type="ECO:0000313" key="3">
    <source>
        <dbReference type="Proteomes" id="UP000033035"/>
    </source>
</evidence>
<dbReference type="STRING" id="1203610.HMPREF1536_03168"/>
<evidence type="ECO:0000313" key="2">
    <source>
        <dbReference type="EMBL" id="KKB55696.1"/>
    </source>
</evidence>
<dbReference type="HOGENOM" id="CLU_075053_9_3_10"/>
<accession>A0A0F5JCV8</accession>
<keyword evidence="3" id="KW-1185">Reference proteome</keyword>
<dbReference type="SUPFAM" id="SSF51206">
    <property type="entry name" value="cAMP-binding domain-like"/>
    <property type="match status" value="1"/>
</dbReference>
<dbReference type="InterPro" id="IPR000595">
    <property type="entry name" value="cNMP-bd_dom"/>
</dbReference>